<protein>
    <recommendedName>
        <fullName evidence="5">Transmembrane protein</fullName>
    </recommendedName>
</protein>
<keyword evidence="4" id="KW-1185">Reference proteome</keyword>
<reference evidence="4" key="1">
    <citation type="submission" date="2015-02" db="EMBL/GenBank/DDBJ databases">
        <title>Genome sequencing for Strongylocentrotus purpuratus.</title>
        <authorList>
            <person name="Murali S."/>
            <person name="Liu Y."/>
            <person name="Vee V."/>
            <person name="English A."/>
            <person name="Wang M."/>
            <person name="Skinner E."/>
            <person name="Han Y."/>
            <person name="Muzny D.M."/>
            <person name="Worley K.C."/>
            <person name="Gibbs R.A."/>
        </authorList>
    </citation>
    <scope>NUCLEOTIDE SEQUENCE</scope>
</reference>
<name>A0A7M7GKB0_STRPU</name>
<keyword evidence="2" id="KW-0732">Signal</keyword>
<reference evidence="3" key="2">
    <citation type="submission" date="2021-01" db="UniProtKB">
        <authorList>
            <consortium name="EnsemblMetazoa"/>
        </authorList>
    </citation>
    <scope>IDENTIFICATION</scope>
</reference>
<evidence type="ECO:0008006" key="5">
    <source>
        <dbReference type="Google" id="ProtNLM"/>
    </source>
</evidence>
<dbReference type="InParanoid" id="A0A7M7GKB0"/>
<sequence>MEKVKMASTMKFCYLLSVTLILLSALCLTIESKPDHTAVNNIPLAQTQTEIDGVNDVNDVDAEEIPDNDAEEADNESENDADVESIFDGDVGTDVNAAAVAHTNAGAGAPNPIGGRNGWTGSGLGHAKGRNDHSFLAGESKVAHVGIGFGVVILVIAVVVVSGLAIKRPGSNNANDTPAGLDIE</sequence>
<dbReference type="OMA" id="CLTIESK"/>
<accession>A0A7M7GKB0</accession>
<feature type="transmembrane region" description="Helical" evidence="1">
    <location>
        <begin position="142"/>
        <end position="166"/>
    </location>
</feature>
<dbReference type="OrthoDB" id="10227985at2759"/>
<keyword evidence="1" id="KW-0472">Membrane</keyword>
<dbReference type="RefSeq" id="XP_003725274.1">
    <property type="nucleotide sequence ID" value="XM_003725226.3"/>
</dbReference>
<evidence type="ECO:0000256" key="1">
    <source>
        <dbReference type="SAM" id="Phobius"/>
    </source>
</evidence>
<feature type="signal peptide" evidence="2">
    <location>
        <begin position="1"/>
        <end position="32"/>
    </location>
</feature>
<keyword evidence="1" id="KW-0812">Transmembrane</keyword>
<dbReference type="KEGG" id="spu:100891764"/>
<evidence type="ECO:0000313" key="4">
    <source>
        <dbReference type="Proteomes" id="UP000007110"/>
    </source>
</evidence>
<keyword evidence="1" id="KW-1133">Transmembrane helix</keyword>
<evidence type="ECO:0000256" key="2">
    <source>
        <dbReference type="SAM" id="SignalP"/>
    </source>
</evidence>
<organism evidence="3 4">
    <name type="scientific">Strongylocentrotus purpuratus</name>
    <name type="common">Purple sea urchin</name>
    <dbReference type="NCBI Taxonomy" id="7668"/>
    <lineage>
        <taxon>Eukaryota</taxon>
        <taxon>Metazoa</taxon>
        <taxon>Echinodermata</taxon>
        <taxon>Eleutherozoa</taxon>
        <taxon>Echinozoa</taxon>
        <taxon>Echinoidea</taxon>
        <taxon>Euechinoidea</taxon>
        <taxon>Echinacea</taxon>
        <taxon>Camarodonta</taxon>
        <taxon>Echinidea</taxon>
        <taxon>Strongylocentrotidae</taxon>
        <taxon>Strongylocentrotus</taxon>
    </lineage>
</organism>
<proteinExistence type="predicted"/>
<evidence type="ECO:0000313" key="3">
    <source>
        <dbReference type="EnsemblMetazoa" id="XP_003725274"/>
    </source>
</evidence>
<dbReference type="GeneID" id="100891764"/>
<dbReference type="Proteomes" id="UP000007110">
    <property type="component" value="Unassembled WGS sequence"/>
</dbReference>
<dbReference type="EnsemblMetazoa" id="XM_003725226">
    <property type="protein sequence ID" value="XP_003725274"/>
    <property type="gene ID" value="LOC100891764"/>
</dbReference>
<feature type="chain" id="PRO_5029908016" description="Transmembrane protein" evidence="2">
    <location>
        <begin position="33"/>
        <end position="184"/>
    </location>
</feature>
<dbReference type="AlphaFoldDB" id="A0A7M7GKB0"/>